<sequence length="198" mass="23011">MLAANGKNLQIFWLLLVILAGVFIYNLDDQHTIYNENGILENLQAGILLLTCFYMVQVGKNLQGSSRYAAWMFAWICLAFFFREFDVRKTDWPEPAHMIFGKPGQYIWLLPLFYILVQVFRNIRFYLRNTLIYLRSPMMLYVILGGVLLIIAGIFDKQVIPTETKFWEEYLEIAADAYLFLAALLAPSSFKNIEAKAR</sequence>
<feature type="transmembrane region" description="Helical" evidence="1">
    <location>
        <begin position="138"/>
        <end position="155"/>
    </location>
</feature>
<keyword evidence="1" id="KW-0812">Transmembrane</keyword>
<proteinExistence type="predicted"/>
<evidence type="ECO:0000313" key="3">
    <source>
        <dbReference type="Proteomes" id="UP000283087"/>
    </source>
</evidence>
<feature type="transmembrane region" description="Helical" evidence="1">
    <location>
        <begin position="105"/>
        <end position="126"/>
    </location>
</feature>
<evidence type="ECO:0000313" key="2">
    <source>
        <dbReference type="EMBL" id="RTE65458.1"/>
    </source>
</evidence>
<dbReference type="AlphaFoldDB" id="A0A430KPN5"/>
<gene>
    <name evidence="2" type="ORF">EH243_12385</name>
</gene>
<reference evidence="2 3" key="1">
    <citation type="submission" date="2018-11" db="EMBL/GenBank/DDBJ databases">
        <title>The draft genome sequence of Amphritea opalescens ANRC-JH13T.</title>
        <authorList>
            <person name="Fang Z."/>
            <person name="Zhang Y."/>
            <person name="Han X."/>
        </authorList>
    </citation>
    <scope>NUCLEOTIDE SEQUENCE [LARGE SCALE GENOMIC DNA]</scope>
    <source>
        <strain evidence="2 3">ANRC-JH13</strain>
    </source>
</reference>
<dbReference type="OrthoDB" id="7107917at2"/>
<feature type="transmembrane region" description="Helical" evidence="1">
    <location>
        <begin position="68"/>
        <end position="85"/>
    </location>
</feature>
<keyword evidence="1" id="KW-1133">Transmembrane helix</keyword>
<dbReference type="Proteomes" id="UP000283087">
    <property type="component" value="Unassembled WGS sequence"/>
</dbReference>
<name>A0A430KPN5_9GAMM</name>
<organism evidence="2 3">
    <name type="scientific">Amphritea opalescens</name>
    <dbReference type="NCBI Taxonomy" id="2490544"/>
    <lineage>
        <taxon>Bacteria</taxon>
        <taxon>Pseudomonadati</taxon>
        <taxon>Pseudomonadota</taxon>
        <taxon>Gammaproteobacteria</taxon>
        <taxon>Oceanospirillales</taxon>
        <taxon>Oceanospirillaceae</taxon>
        <taxon>Amphritea</taxon>
    </lineage>
</organism>
<keyword evidence="3" id="KW-1185">Reference proteome</keyword>
<dbReference type="EMBL" id="RQXW01000010">
    <property type="protein sequence ID" value="RTE65458.1"/>
    <property type="molecule type" value="Genomic_DNA"/>
</dbReference>
<feature type="transmembrane region" description="Helical" evidence="1">
    <location>
        <begin position="39"/>
        <end position="56"/>
    </location>
</feature>
<protein>
    <submittedName>
        <fullName evidence="2">Uncharacterized protein</fullName>
    </submittedName>
</protein>
<keyword evidence="1" id="KW-0472">Membrane</keyword>
<evidence type="ECO:0000256" key="1">
    <source>
        <dbReference type="SAM" id="Phobius"/>
    </source>
</evidence>
<feature type="transmembrane region" description="Helical" evidence="1">
    <location>
        <begin position="9"/>
        <end position="27"/>
    </location>
</feature>
<comment type="caution">
    <text evidence="2">The sequence shown here is derived from an EMBL/GenBank/DDBJ whole genome shotgun (WGS) entry which is preliminary data.</text>
</comment>
<accession>A0A430KPN5</accession>
<dbReference type="RefSeq" id="WP_126158985.1">
    <property type="nucleotide sequence ID" value="NZ_RQXW01000010.1"/>
</dbReference>